<evidence type="ECO:0000256" key="2">
    <source>
        <dbReference type="ARBA" id="ARBA00023015"/>
    </source>
</evidence>
<dbReference type="InterPro" id="IPR036388">
    <property type="entry name" value="WH-like_DNA-bd_sf"/>
</dbReference>
<dbReference type="InterPro" id="IPR005119">
    <property type="entry name" value="LysR_subst-bd"/>
</dbReference>
<dbReference type="AlphaFoldDB" id="A0A918KRN4"/>
<dbReference type="PROSITE" id="PS50931">
    <property type="entry name" value="HTH_LYSR"/>
    <property type="match status" value="1"/>
</dbReference>
<dbReference type="InterPro" id="IPR000847">
    <property type="entry name" value="LysR_HTH_N"/>
</dbReference>
<dbReference type="GO" id="GO:0005829">
    <property type="term" value="C:cytosol"/>
    <property type="evidence" value="ECO:0007669"/>
    <property type="project" value="TreeGrafter"/>
</dbReference>
<dbReference type="FunFam" id="1.10.10.10:FF:000001">
    <property type="entry name" value="LysR family transcriptional regulator"/>
    <property type="match status" value="1"/>
</dbReference>
<evidence type="ECO:0000313" key="6">
    <source>
        <dbReference type="EMBL" id="GGX70620.1"/>
    </source>
</evidence>
<dbReference type="Gene3D" id="3.40.190.290">
    <property type="match status" value="1"/>
</dbReference>
<evidence type="ECO:0000259" key="5">
    <source>
        <dbReference type="PROSITE" id="PS50931"/>
    </source>
</evidence>
<evidence type="ECO:0000256" key="4">
    <source>
        <dbReference type="ARBA" id="ARBA00023163"/>
    </source>
</evidence>
<dbReference type="RefSeq" id="WP_189612587.1">
    <property type="nucleotide sequence ID" value="NZ_BMXR01000014.1"/>
</dbReference>
<dbReference type="PANTHER" id="PTHR30419">
    <property type="entry name" value="HTH-TYPE TRANSCRIPTIONAL REGULATOR YBHD"/>
    <property type="match status" value="1"/>
</dbReference>
<keyword evidence="3" id="KW-0238">DNA-binding</keyword>
<accession>A0A918KRN4</accession>
<organism evidence="6 7">
    <name type="scientific">Saccharospirillum salsuginis</name>
    <dbReference type="NCBI Taxonomy" id="418750"/>
    <lineage>
        <taxon>Bacteria</taxon>
        <taxon>Pseudomonadati</taxon>
        <taxon>Pseudomonadota</taxon>
        <taxon>Gammaproteobacteria</taxon>
        <taxon>Oceanospirillales</taxon>
        <taxon>Saccharospirillaceae</taxon>
        <taxon>Saccharospirillum</taxon>
    </lineage>
</organism>
<evidence type="ECO:0000256" key="1">
    <source>
        <dbReference type="ARBA" id="ARBA00009437"/>
    </source>
</evidence>
<gene>
    <name evidence="6" type="ORF">GCM10007392_42620</name>
</gene>
<dbReference type="SUPFAM" id="SSF53850">
    <property type="entry name" value="Periplasmic binding protein-like II"/>
    <property type="match status" value="1"/>
</dbReference>
<protein>
    <submittedName>
        <fullName evidence="6">LysR family transcriptional regulator</fullName>
    </submittedName>
</protein>
<name>A0A918KRN4_9GAMM</name>
<dbReference type="InterPro" id="IPR036390">
    <property type="entry name" value="WH_DNA-bd_sf"/>
</dbReference>
<comment type="similarity">
    <text evidence="1">Belongs to the LysR transcriptional regulatory family.</text>
</comment>
<dbReference type="PRINTS" id="PR00039">
    <property type="entry name" value="HTHLYSR"/>
</dbReference>
<dbReference type="SUPFAM" id="SSF46785">
    <property type="entry name" value="Winged helix' DNA-binding domain"/>
    <property type="match status" value="1"/>
</dbReference>
<dbReference type="GO" id="GO:0003700">
    <property type="term" value="F:DNA-binding transcription factor activity"/>
    <property type="evidence" value="ECO:0007669"/>
    <property type="project" value="InterPro"/>
</dbReference>
<dbReference type="GO" id="GO:0003677">
    <property type="term" value="F:DNA binding"/>
    <property type="evidence" value="ECO:0007669"/>
    <property type="project" value="UniProtKB-KW"/>
</dbReference>
<dbReference type="CDD" id="cd05466">
    <property type="entry name" value="PBP2_LTTR_substrate"/>
    <property type="match status" value="1"/>
</dbReference>
<sequence>MKLDLIEAFLATVETGSIRAAAKRLNQSQPGLSKKIRQLEGELGVPLITRSAKGIDLTVYGEAFEVRARAIRNETGRALEEVRQLRGQLEGVVRISLAPSSSVDLVAKTVRLFQRDCPNVRLDIHEGLQALAVEKLRAGSIDFAVCPLWEPLPESEFIVEQIEVMKMAVVTSANSRYRDCTSLSELDDAHWVHVGAGANISPLVVKIFQEAGLSAPLPKMECYSLTSTLAFLFDSDAVALLPAKMAEQPQYRSLLAKVPVREPIPDYPLYIIHRRESPLTPASKTLATYFQRVAESKRLAAGS</sequence>
<keyword evidence="7" id="KW-1185">Reference proteome</keyword>
<reference evidence="6" key="1">
    <citation type="journal article" date="2014" name="Int. J. Syst. Evol. Microbiol.">
        <title>Complete genome sequence of Corynebacterium casei LMG S-19264T (=DSM 44701T), isolated from a smear-ripened cheese.</title>
        <authorList>
            <consortium name="US DOE Joint Genome Institute (JGI-PGF)"/>
            <person name="Walter F."/>
            <person name="Albersmeier A."/>
            <person name="Kalinowski J."/>
            <person name="Ruckert C."/>
        </authorList>
    </citation>
    <scope>NUCLEOTIDE SEQUENCE</scope>
    <source>
        <strain evidence="6">KCTC 22169</strain>
    </source>
</reference>
<dbReference type="EMBL" id="BMXR01000014">
    <property type="protein sequence ID" value="GGX70620.1"/>
    <property type="molecule type" value="Genomic_DNA"/>
</dbReference>
<dbReference type="Pfam" id="PF00126">
    <property type="entry name" value="HTH_1"/>
    <property type="match status" value="1"/>
</dbReference>
<dbReference type="Gene3D" id="1.10.10.10">
    <property type="entry name" value="Winged helix-like DNA-binding domain superfamily/Winged helix DNA-binding domain"/>
    <property type="match status" value="1"/>
</dbReference>
<reference evidence="6" key="2">
    <citation type="submission" date="2020-09" db="EMBL/GenBank/DDBJ databases">
        <authorList>
            <person name="Sun Q."/>
            <person name="Kim S."/>
        </authorList>
    </citation>
    <scope>NUCLEOTIDE SEQUENCE</scope>
    <source>
        <strain evidence="6">KCTC 22169</strain>
    </source>
</reference>
<dbReference type="PANTHER" id="PTHR30419:SF30">
    <property type="entry name" value="LYSR FAMILY TRANSCRIPTIONAL REGULATOR"/>
    <property type="match status" value="1"/>
</dbReference>
<proteinExistence type="inferred from homology"/>
<keyword evidence="2" id="KW-0805">Transcription regulation</keyword>
<dbReference type="Proteomes" id="UP000626148">
    <property type="component" value="Unassembled WGS sequence"/>
</dbReference>
<evidence type="ECO:0000313" key="7">
    <source>
        <dbReference type="Proteomes" id="UP000626148"/>
    </source>
</evidence>
<feature type="domain" description="HTH lysR-type" evidence="5">
    <location>
        <begin position="1"/>
        <end position="58"/>
    </location>
</feature>
<dbReference type="Pfam" id="PF03466">
    <property type="entry name" value="LysR_substrate"/>
    <property type="match status" value="1"/>
</dbReference>
<evidence type="ECO:0000256" key="3">
    <source>
        <dbReference type="ARBA" id="ARBA00023125"/>
    </source>
</evidence>
<comment type="caution">
    <text evidence="6">The sequence shown here is derived from an EMBL/GenBank/DDBJ whole genome shotgun (WGS) entry which is preliminary data.</text>
</comment>
<keyword evidence="4" id="KW-0804">Transcription</keyword>
<dbReference type="InterPro" id="IPR050950">
    <property type="entry name" value="HTH-type_LysR_regulators"/>
</dbReference>